<comment type="cofactor">
    <cofactor evidence="10">
        <name>Fe cation</name>
        <dbReference type="ChEBI" id="CHEBI:24875"/>
    </cofactor>
    <text evidence="10">Binds 1 Fe cation per subunit.</text>
</comment>
<proteinExistence type="inferred from homology"/>
<dbReference type="GO" id="GO:0016702">
    <property type="term" value="F:oxidoreductase activity, acting on single donors with incorporation of molecular oxygen, incorporation of two atoms of oxygen"/>
    <property type="evidence" value="ECO:0007669"/>
    <property type="project" value="InterPro"/>
</dbReference>
<dbReference type="PROSITE" id="PS50095">
    <property type="entry name" value="PLAT"/>
    <property type="match status" value="1"/>
</dbReference>
<evidence type="ECO:0000256" key="3">
    <source>
        <dbReference type="ARBA" id="ARBA00009419"/>
    </source>
</evidence>
<dbReference type="PROSITE" id="PS51393">
    <property type="entry name" value="LIPOXYGENASE_3"/>
    <property type="match status" value="1"/>
</dbReference>
<evidence type="ECO:0000256" key="11">
    <source>
        <dbReference type="PIRSR" id="PIRSR601885-3"/>
    </source>
</evidence>
<dbReference type="InterPro" id="IPR036392">
    <property type="entry name" value="PLAT/LH2_dom_sf"/>
</dbReference>
<feature type="binding site" evidence="10">
    <location>
        <position position="620"/>
    </location>
    <ligand>
        <name>Fe cation</name>
        <dbReference type="ChEBI" id="CHEBI:24875"/>
        <note>catalytic</note>
    </ligand>
</feature>
<dbReference type="GO" id="GO:0005737">
    <property type="term" value="C:cytoplasm"/>
    <property type="evidence" value="ECO:0007669"/>
    <property type="project" value="UniProtKB-SubCell"/>
</dbReference>
<keyword evidence="5 10" id="KW-0479">Metal-binding</keyword>
<comment type="pathway">
    <text evidence="2">Lipid metabolism.</text>
</comment>
<dbReference type="Gene3D" id="3.10.450.60">
    <property type="match status" value="1"/>
</dbReference>
<keyword evidence="9" id="KW-0443">Lipid metabolism</keyword>
<evidence type="ECO:0008006" key="17">
    <source>
        <dbReference type="Google" id="ProtNLM"/>
    </source>
</evidence>
<dbReference type="InterPro" id="IPR020834">
    <property type="entry name" value="LipOase_CS"/>
</dbReference>
<dbReference type="PROSITE" id="PS00081">
    <property type="entry name" value="LIPOXYGENASE_2"/>
    <property type="match status" value="1"/>
</dbReference>
<feature type="site" description="Essential for stabilizing binding to COTL1" evidence="11">
    <location>
        <position position="85"/>
    </location>
</feature>
<evidence type="ECO:0000313" key="16">
    <source>
        <dbReference type="Proteomes" id="UP000694700"/>
    </source>
</evidence>
<sequence length="620" mass="71981">MSAAFFPKLNILQLSAREKNARTLSDQREKDTRHEFSLDIHVEKNIGNIVQVKLEKDHHNHPWFCEHIKVQTPSGDCFEFPCYWWLVNENEVMIREGTARLPQDDTKSFQEQRKDELESRQKIFRWKEWSPGFPMSIDADVKDLPKEVQFDEEKELEWYLTPLTFDSSFSFVIWTENVMQNWNQDYMFGYQFLNGCNPVMIRKCMQLPDKFPVTHEMVEGCLKTGHTLREELQAGNIYIADYEILKGVPASSSQRYLTAPICLLYKNDLNQIVPIAIQLSQTPGETSPIFLPSDNKFDWMLAKMWVKSSDFNVHQLVTHLLKTHLFSEVFEMAIYRQLSAVHPVYKLLMPHVRFTIAINAEAREMLISKNGIFSQVGSISRDGMGKLIQNAMETLTYKSLCFPEDIKARGMEDVPKYYYRDDGKMIWEAIHCFVSAVVKIYYDSDEKVQQDEEIQGFVKDVACSGMNNSANFPKSLESREQLVEYLTVVIFTASAQHAAVNFGQFDWYAWIPNSPSTMRKPPPQKKGQVDMEYIMDSLPDRDCSCKALATVWALTQTEYNELFLGMYPDMYFTEQPAKEAIKTFRHKLEEVTNIIKSRNDELTLAYCYLSPDKIPNSVAI</sequence>
<evidence type="ECO:0000256" key="12">
    <source>
        <dbReference type="PROSITE-ProRule" id="PRU00152"/>
    </source>
</evidence>
<evidence type="ECO:0000256" key="10">
    <source>
        <dbReference type="PIRSR" id="PIRSR601885-1"/>
    </source>
</evidence>
<dbReference type="FunFam" id="1.20.245.10:FF:000001">
    <property type="entry name" value="Arachidonate 5-lipoxygenase a"/>
    <property type="match status" value="1"/>
</dbReference>
<dbReference type="GO" id="GO:0034440">
    <property type="term" value="P:lipid oxidation"/>
    <property type="evidence" value="ECO:0007669"/>
    <property type="project" value="InterPro"/>
</dbReference>
<evidence type="ECO:0000256" key="1">
    <source>
        <dbReference type="ARBA" id="ARBA00004496"/>
    </source>
</evidence>
<evidence type="ECO:0000256" key="8">
    <source>
        <dbReference type="ARBA" id="ARBA00023004"/>
    </source>
</evidence>
<keyword evidence="4" id="KW-0963">Cytoplasm</keyword>
<dbReference type="PRINTS" id="PR00467">
    <property type="entry name" value="MAMLPOXGNASE"/>
</dbReference>
<keyword evidence="6" id="KW-0223">Dioxygenase</keyword>
<feature type="domain" description="PLAT" evidence="13">
    <location>
        <begin position="1"/>
        <end position="100"/>
    </location>
</feature>
<dbReference type="Pfam" id="PF00305">
    <property type="entry name" value="Lipoxygenase"/>
    <property type="match status" value="1"/>
</dbReference>
<dbReference type="PANTHER" id="PTHR11771">
    <property type="entry name" value="LIPOXYGENASE"/>
    <property type="match status" value="1"/>
</dbReference>
<evidence type="ECO:0000256" key="9">
    <source>
        <dbReference type="ARBA" id="ARBA00023098"/>
    </source>
</evidence>
<evidence type="ECO:0000259" key="14">
    <source>
        <dbReference type="PROSITE" id="PS51393"/>
    </source>
</evidence>
<protein>
    <recommendedName>
        <fullName evidence="17">Arachidonate 5-lipoxygenase</fullName>
    </recommendedName>
</protein>
<dbReference type="InterPro" id="IPR001885">
    <property type="entry name" value="LipOase_mml"/>
</dbReference>
<evidence type="ECO:0000259" key="13">
    <source>
        <dbReference type="PROSITE" id="PS50095"/>
    </source>
</evidence>
<evidence type="ECO:0000256" key="4">
    <source>
        <dbReference type="ARBA" id="ARBA00022490"/>
    </source>
</evidence>
<dbReference type="SUPFAM" id="SSF49723">
    <property type="entry name" value="Lipase/lipooxygenase domain (PLAT/LH2 domain)"/>
    <property type="match status" value="1"/>
</dbReference>
<dbReference type="GO" id="GO:0005506">
    <property type="term" value="F:iron ion binding"/>
    <property type="evidence" value="ECO:0007669"/>
    <property type="project" value="InterPro"/>
</dbReference>
<accession>A0A8C1Z9Z3</accession>
<evidence type="ECO:0000256" key="2">
    <source>
        <dbReference type="ARBA" id="ARBA00005189"/>
    </source>
</evidence>
<dbReference type="SUPFAM" id="SSF48484">
    <property type="entry name" value="Lipoxigenase"/>
    <property type="match status" value="1"/>
</dbReference>
<dbReference type="PRINTS" id="PR00087">
    <property type="entry name" value="LIPOXYGENASE"/>
</dbReference>
<feature type="binding site" evidence="10">
    <location>
        <position position="497"/>
    </location>
    <ligand>
        <name>Fe cation</name>
        <dbReference type="ChEBI" id="CHEBI:24875"/>
        <note>catalytic</note>
    </ligand>
</feature>
<dbReference type="InterPro" id="IPR036226">
    <property type="entry name" value="LipOase_C_sf"/>
</dbReference>
<feature type="binding site" evidence="10">
    <location>
        <position position="319"/>
    </location>
    <ligand>
        <name>Fe cation</name>
        <dbReference type="ChEBI" id="CHEBI:24875"/>
        <note>catalytic</note>
    </ligand>
</feature>
<evidence type="ECO:0000256" key="7">
    <source>
        <dbReference type="ARBA" id="ARBA00023002"/>
    </source>
</evidence>
<dbReference type="InterPro" id="IPR000907">
    <property type="entry name" value="LipOase"/>
</dbReference>
<dbReference type="Pfam" id="PF01477">
    <property type="entry name" value="PLAT"/>
    <property type="match status" value="1"/>
</dbReference>
<dbReference type="Proteomes" id="UP000694700">
    <property type="component" value="Unplaced"/>
</dbReference>
<dbReference type="Gene3D" id="2.60.60.20">
    <property type="entry name" value="PLAT/LH2 domain"/>
    <property type="match status" value="1"/>
</dbReference>
<organism evidence="15 16">
    <name type="scientific">Cyprinus carpio</name>
    <name type="common">Common carp</name>
    <dbReference type="NCBI Taxonomy" id="7962"/>
    <lineage>
        <taxon>Eukaryota</taxon>
        <taxon>Metazoa</taxon>
        <taxon>Chordata</taxon>
        <taxon>Craniata</taxon>
        <taxon>Vertebrata</taxon>
        <taxon>Euteleostomi</taxon>
        <taxon>Actinopterygii</taxon>
        <taxon>Neopterygii</taxon>
        <taxon>Teleostei</taxon>
        <taxon>Ostariophysi</taxon>
        <taxon>Cypriniformes</taxon>
        <taxon>Cyprinidae</taxon>
        <taxon>Cyprininae</taxon>
        <taxon>Cyprinus</taxon>
    </lineage>
</organism>
<feature type="binding site" evidence="10">
    <location>
        <position position="324"/>
    </location>
    <ligand>
        <name>Fe cation</name>
        <dbReference type="ChEBI" id="CHEBI:24875"/>
        <note>catalytic</note>
    </ligand>
</feature>
<dbReference type="Gene3D" id="1.20.245.10">
    <property type="entry name" value="Lipoxygenase-1, Domain 5"/>
    <property type="match status" value="1"/>
</dbReference>
<comment type="subcellular location">
    <subcellularLocation>
        <location evidence="1">Cytoplasm</location>
    </subcellularLocation>
</comment>
<reference evidence="15" key="1">
    <citation type="submission" date="2025-08" db="UniProtKB">
        <authorList>
            <consortium name="Ensembl"/>
        </authorList>
    </citation>
    <scope>IDENTIFICATION</scope>
</reference>
<dbReference type="InterPro" id="IPR001024">
    <property type="entry name" value="PLAT/LH2_dom"/>
</dbReference>
<evidence type="ECO:0000313" key="15">
    <source>
        <dbReference type="Ensembl" id="ENSCCRP00015064322.1"/>
    </source>
</evidence>
<dbReference type="InterPro" id="IPR013819">
    <property type="entry name" value="LipOase_C"/>
</dbReference>
<dbReference type="Ensembl" id="ENSCCRT00015066440.1">
    <property type="protein sequence ID" value="ENSCCRP00015064322.1"/>
    <property type="gene ID" value="ENSCCRG00015026261.1"/>
</dbReference>
<evidence type="ECO:0000256" key="5">
    <source>
        <dbReference type="ARBA" id="ARBA00022723"/>
    </source>
</evidence>
<keyword evidence="7" id="KW-0560">Oxidoreductase</keyword>
<feature type="domain" description="Lipoxygenase" evidence="14">
    <location>
        <begin position="99"/>
        <end position="620"/>
    </location>
</feature>
<comment type="similarity">
    <text evidence="3">Belongs to the lipoxygenase family.</text>
</comment>
<comment type="caution">
    <text evidence="12">Lacks conserved residue(s) required for the propagation of feature annotation.</text>
</comment>
<keyword evidence="8 10" id="KW-0408">Iron</keyword>
<dbReference type="AlphaFoldDB" id="A0A8C1Z9Z3"/>
<evidence type="ECO:0000256" key="6">
    <source>
        <dbReference type="ARBA" id="ARBA00022964"/>
    </source>
</evidence>
<name>A0A8C1Z9Z3_CYPCA</name>